<evidence type="ECO:0000256" key="1">
    <source>
        <dbReference type="SAM" id="MobiDB-lite"/>
    </source>
</evidence>
<reference evidence="2" key="1">
    <citation type="submission" date="2023-04" db="EMBL/GenBank/DDBJ databases">
        <title>Phytophthora fragariaefolia NBRC 109709.</title>
        <authorList>
            <person name="Ichikawa N."/>
            <person name="Sato H."/>
            <person name="Tonouchi N."/>
        </authorList>
    </citation>
    <scope>NUCLEOTIDE SEQUENCE</scope>
    <source>
        <strain evidence="2">NBRC 109709</strain>
    </source>
</reference>
<name>A0A9W6TPT2_9STRA</name>
<dbReference type="Proteomes" id="UP001165121">
    <property type="component" value="Unassembled WGS sequence"/>
</dbReference>
<feature type="region of interest" description="Disordered" evidence="1">
    <location>
        <begin position="93"/>
        <end position="193"/>
    </location>
</feature>
<organism evidence="2 3">
    <name type="scientific">Phytophthora fragariaefolia</name>
    <dbReference type="NCBI Taxonomy" id="1490495"/>
    <lineage>
        <taxon>Eukaryota</taxon>
        <taxon>Sar</taxon>
        <taxon>Stramenopiles</taxon>
        <taxon>Oomycota</taxon>
        <taxon>Peronosporomycetes</taxon>
        <taxon>Peronosporales</taxon>
        <taxon>Peronosporaceae</taxon>
        <taxon>Phytophthora</taxon>
    </lineage>
</organism>
<sequence length="432" mass="45315">MHKVIRQDCENFKAGIASYATEHRQLREYPERSKHQSSVSGGAGSASTSTMPAAFATFLEELGALQLVIPAPPATLGSSEASVLATPASFGTLRGATTTSRSSTSLPVESDASDNSGPVIPSTLHAGKGKRPAKSSTKLQSTHLPPKKKQRLGHPSVDLKTRKAAQQTAPTASNHSWTSQSIPSPLPVTSVSASSAPVSGVEVSIRDDGSTGADGAASEAYDVIGGVVSTTVVSQPRRNGRLTRAASTTTGFRSMAAVENEAVPDALVLGPTTTSNTPATTQASAASLTATRDPAESALPDLANPLSEPAFPAPGDQEAWCEILNTRIPQPIASDRVTECSVAGIQAFPDWEDPAHPWQRLRDLLPESPCTLGADDYMPDKPISIRAAGFAIVVKLWRQFTGRAVGRIEHSDLGFALWERAHWVSVAAVDAF</sequence>
<feature type="region of interest" description="Disordered" evidence="1">
    <location>
        <begin position="27"/>
        <end position="47"/>
    </location>
</feature>
<feature type="compositionally biased region" description="Low complexity" evidence="1">
    <location>
        <begin position="37"/>
        <end position="47"/>
    </location>
</feature>
<evidence type="ECO:0000313" key="2">
    <source>
        <dbReference type="EMBL" id="GMF18238.1"/>
    </source>
</evidence>
<dbReference type="AlphaFoldDB" id="A0A9W6TPT2"/>
<accession>A0A9W6TPT2</accession>
<proteinExistence type="predicted"/>
<feature type="compositionally biased region" description="Polar residues" evidence="1">
    <location>
        <begin position="164"/>
        <end position="182"/>
    </location>
</feature>
<keyword evidence="3" id="KW-1185">Reference proteome</keyword>
<comment type="caution">
    <text evidence="2">The sequence shown here is derived from an EMBL/GenBank/DDBJ whole genome shotgun (WGS) entry which is preliminary data.</text>
</comment>
<gene>
    <name evidence="2" type="ORF">Pfra01_000153200</name>
</gene>
<feature type="compositionally biased region" description="Low complexity" evidence="1">
    <location>
        <begin position="272"/>
        <end position="291"/>
    </location>
</feature>
<evidence type="ECO:0000313" key="3">
    <source>
        <dbReference type="Proteomes" id="UP001165121"/>
    </source>
</evidence>
<feature type="region of interest" description="Disordered" evidence="1">
    <location>
        <begin position="271"/>
        <end position="297"/>
    </location>
</feature>
<feature type="compositionally biased region" description="Polar residues" evidence="1">
    <location>
        <begin position="134"/>
        <end position="143"/>
    </location>
</feature>
<protein>
    <submittedName>
        <fullName evidence="2">Unnamed protein product</fullName>
    </submittedName>
</protein>
<dbReference type="EMBL" id="BSXT01000123">
    <property type="protein sequence ID" value="GMF18238.1"/>
    <property type="molecule type" value="Genomic_DNA"/>
</dbReference>